<dbReference type="EMBL" id="CM002924">
    <property type="protein sequence ID" value="KGN57505.1"/>
    <property type="molecule type" value="Genomic_DNA"/>
</dbReference>
<reference evidence="2 3" key="4">
    <citation type="journal article" date="2011" name="BMC Genomics">
        <title>RNA-Seq improves annotation of protein-coding genes in the cucumber genome.</title>
        <authorList>
            <person name="Li Z."/>
            <person name="Zhang Z."/>
            <person name="Yan P."/>
            <person name="Huang S."/>
            <person name="Fei Z."/>
            <person name="Lin K."/>
        </authorList>
    </citation>
    <scope>NUCLEOTIDE SEQUENCE [LARGE SCALE GENOMIC DNA]</scope>
    <source>
        <strain evidence="3">cv. 9930</strain>
    </source>
</reference>
<feature type="compositionally biased region" description="Basic and acidic residues" evidence="1">
    <location>
        <begin position="11"/>
        <end position="27"/>
    </location>
</feature>
<reference evidence="2 3" key="1">
    <citation type="journal article" date="2009" name="Nat. Genet.">
        <title>The genome of the cucumber, Cucumis sativus L.</title>
        <authorList>
            <person name="Huang S."/>
            <person name="Li R."/>
            <person name="Zhang Z."/>
            <person name="Li L."/>
            <person name="Gu X."/>
            <person name="Fan W."/>
            <person name="Lucas W.J."/>
            <person name="Wang X."/>
            <person name="Xie B."/>
            <person name="Ni P."/>
            <person name="Ren Y."/>
            <person name="Zhu H."/>
            <person name="Li J."/>
            <person name="Lin K."/>
            <person name="Jin W."/>
            <person name="Fei Z."/>
            <person name="Li G."/>
            <person name="Staub J."/>
            <person name="Kilian A."/>
            <person name="van der Vossen E.A."/>
            <person name="Wu Y."/>
            <person name="Guo J."/>
            <person name="He J."/>
            <person name="Jia Z."/>
            <person name="Ren Y."/>
            <person name="Tian G."/>
            <person name="Lu Y."/>
            <person name="Ruan J."/>
            <person name="Qian W."/>
            <person name="Wang M."/>
            <person name="Huang Q."/>
            <person name="Li B."/>
            <person name="Xuan Z."/>
            <person name="Cao J."/>
            <person name="Asan"/>
            <person name="Wu Z."/>
            <person name="Zhang J."/>
            <person name="Cai Q."/>
            <person name="Bai Y."/>
            <person name="Zhao B."/>
            <person name="Han Y."/>
            <person name="Li Y."/>
            <person name="Li X."/>
            <person name="Wang S."/>
            <person name="Shi Q."/>
            <person name="Liu S."/>
            <person name="Cho W.K."/>
            <person name="Kim J.Y."/>
            <person name="Xu Y."/>
            <person name="Heller-Uszynska K."/>
            <person name="Miao H."/>
            <person name="Cheng Z."/>
            <person name="Zhang S."/>
            <person name="Wu J."/>
            <person name="Yang Y."/>
            <person name="Kang H."/>
            <person name="Li M."/>
            <person name="Liang H."/>
            <person name="Ren X."/>
            <person name="Shi Z."/>
            <person name="Wen M."/>
            <person name="Jian M."/>
            <person name="Yang H."/>
            <person name="Zhang G."/>
            <person name="Yang Z."/>
            <person name="Chen R."/>
            <person name="Liu S."/>
            <person name="Li J."/>
            <person name="Ma L."/>
            <person name="Liu H."/>
            <person name="Zhou Y."/>
            <person name="Zhao J."/>
            <person name="Fang X."/>
            <person name="Li G."/>
            <person name="Fang L."/>
            <person name="Li Y."/>
            <person name="Liu D."/>
            <person name="Zheng H."/>
            <person name="Zhang Y."/>
            <person name="Qin N."/>
            <person name="Li Z."/>
            <person name="Yang G."/>
            <person name="Yang S."/>
            <person name="Bolund L."/>
            <person name="Kristiansen K."/>
            <person name="Zheng H."/>
            <person name="Li S."/>
            <person name="Zhang X."/>
            <person name="Yang H."/>
            <person name="Wang J."/>
            <person name="Sun R."/>
            <person name="Zhang B."/>
            <person name="Jiang S."/>
            <person name="Wang J."/>
            <person name="Du Y."/>
            <person name="Li S."/>
        </authorList>
    </citation>
    <scope>NUCLEOTIDE SEQUENCE [LARGE SCALE GENOMIC DNA]</scope>
    <source>
        <strain evidence="3">cv. 9930</strain>
    </source>
</reference>
<reference evidence="2 3" key="2">
    <citation type="journal article" date="2009" name="PLoS ONE">
        <title>An integrated genetic and cytogenetic map of the cucumber genome.</title>
        <authorList>
            <person name="Ren Y."/>
            <person name="Zhang Z."/>
            <person name="Liu J."/>
            <person name="Staub J.E."/>
            <person name="Han Y."/>
            <person name="Cheng Z."/>
            <person name="Li X."/>
            <person name="Lu J."/>
            <person name="Miao H."/>
            <person name="Kang H."/>
            <person name="Xie B."/>
            <person name="Gu X."/>
            <person name="Wang X."/>
            <person name="Du Y."/>
            <person name="Jin W."/>
            <person name="Huang S."/>
        </authorList>
    </citation>
    <scope>NUCLEOTIDE SEQUENCE [LARGE SCALE GENOMIC DNA]</scope>
    <source>
        <strain evidence="3">cv. 9930</strain>
    </source>
</reference>
<dbReference type="Proteomes" id="UP000029981">
    <property type="component" value="Chromosome 3"/>
</dbReference>
<reference evidence="2 3" key="3">
    <citation type="journal article" date="2010" name="BMC Genomics">
        <title>Transcriptome sequencing and comparative analysis of cucumber flowers with different sex types.</title>
        <authorList>
            <person name="Guo S."/>
            <person name="Zheng Y."/>
            <person name="Joung J.G."/>
            <person name="Liu S."/>
            <person name="Zhang Z."/>
            <person name="Crasta O.R."/>
            <person name="Sobral B.W."/>
            <person name="Xu Y."/>
            <person name="Huang S."/>
            <person name="Fei Z."/>
        </authorList>
    </citation>
    <scope>NUCLEOTIDE SEQUENCE [LARGE SCALE GENOMIC DNA]</scope>
    <source>
        <strain evidence="3">cv. 9930</strain>
    </source>
</reference>
<evidence type="ECO:0000313" key="2">
    <source>
        <dbReference type="EMBL" id="KGN57505.1"/>
    </source>
</evidence>
<sequence length="55" mass="6113">MAAGSGNSGRGLKEEKEKKGEKKERGAKCNGTHTKPDPHESNLIRNLNKWQCHLI</sequence>
<proteinExistence type="predicted"/>
<name>A0A0A0L6E9_CUCSA</name>
<dbReference type="Gramene" id="KGN57505">
    <property type="protein sequence ID" value="KGN57505"/>
    <property type="gene ID" value="Csa_3G199670"/>
</dbReference>
<organism evidence="2 3">
    <name type="scientific">Cucumis sativus</name>
    <name type="common">Cucumber</name>
    <dbReference type="NCBI Taxonomy" id="3659"/>
    <lineage>
        <taxon>Eukaryota</taxon>
        <taxon>Viridiplantae</taxon>
        <taxon>Streptophyta</taxon>
        <taxon>Embryophyta</taxon>
        <taxon>Tracheophyta</taxon>
        <taxon>Spermatophyta</taxon>
        <taxon>Magnoliopsida</taxon>
        <taxon>eudicotyledons</taxon>
        <taxon>Gunneridae</taxon>
        <taxon>Pentapetalae</taxon>
        <taxon>rosids</taxon>
        <taxon>fabids</taxon>
        <taxon>Cucurbitales</taxon>
        <taxon>Cucurbitaceae</taxon>
        <taxon>Benincaseae</taxon>
        <taxon>Cucumis</taxon>
    </lineage>
</organism>
<evidence type="ECO:0000313" key="3">
    <source>
        <dbReference type="Proteomes" id="UP000029981"/>
    </source>
</evidence>
<protein>
    <submittedName>
        <fullName evidence="2">Uncharacterized protein</fullName>
    </submittedName>
</protein>
<accession>A0A0A0L6E9</accession>
<dbReference type="AlphaFoldDB" id="A0A0A0L6E9"/>
<gene>
    <name evidence="2" type="ORF">Csa_3G199670</name>
</gene>
<feature type="region of interest" description="Disordered" evidence="1">
    <location>
        <begin position="1"/>
        <end position="43"/>
    </location>
</feature>
<evidence type="ECO:0000256" key="1">
    <source>
        <dbReference type="SAM" id="MobiDB-lite"/>
    </source>
</evidence>
<keyword evidence="3" id="KW-1185">Reference proteome</keyword>